<feature type="transmembrane region" description="Helical" evidence="9">
    <location>
        <begin position="104"/>
        <end position="128"/>
    </location>
</feature>
<keyword evidence="5 10" id="KW-0592">Phosphate transport</keyword>
<dbReference type="PANTHER" id="PTHR30425">
    <property type="entry name" value="PHOSPHATE TRANSPORT SYSTEM PERMEASE PROTEIN PST"/>
    <property type="match status" value="1"/>
</dbReference>
<accession>H0UIV1</accession>
<dbReference type="InterPro" id="IPR000515">
    <property type="entry name" value="MetI-like"/>
</dbReference>
<evidence type="ECO:0000313" key="13">
    <source>
        <dbReference type="Proteomes" id="UP000003806"/>
    </source>
</evidence>
<evidence type="ECO:0000256" key="5">
    <source>
        <dbReference type="ARBA" id="ARBA00022592"/>
    </source>
</evidence>
<dbReference type="Gene3D" id="1.10.3720.10">
    <property type="entry name" value="MetI-like"/>
    <property type="match status" value="1"/>
</dbReference>
<dbReference type="GO" id="GO:0006817">
    <property type="term" value="P:phosphate ion transport"/>
    <property type="evidence" value="ECO:0007669"/>
    <property type="project" value="UniProtKB-KW"/>
</dbReference>
<evidence type="ECO:0000256" key="3">
    <source>
        <dbReference type="ARBA" id="ARBA00022448"/>
    </source>
</evidence>
<organism evidence="12 13">
    <name type="scientific">Jonquetella anthropi DSM 22815</name>
    <dbReference type="NCBI Taxonomy" id="885272"/>
    <lineage>
        <taxon>Bacteria</taxon>
        <taxon>Thermotogati</taxon>
        <taxon>Synergistota</taxon>
        <taxon>Synergistia</taxon>
        <taxon>Synergistales</taxon>
        <taxon>Dethiosulfovibrionaceae</taxon>
        <taxon>Jonquetella</taxon>
    </lineage>
</organism>
<dbReference type="RefSeq" id="WP_008520181.1">
    <property type="nucleotide sequence ID" value="NZ_CM001376.1"/>
</dbReference>
<sequence length="288" mass="30497">MDRRMELLIKALSWVGVLIMAFILVFLLWEGLPVLKTVSLGELLTGKLWYPAEEPPVLGMAALIVGSLAVTLISTLVGLPFGLGMAIFLAEIAPRRMKEILKPALELLGFLPSIVVGFLGMVLVAPWMQQTFGLVSGLNMLNASILLGLLMVPVVGSLAQDALEAVPQDLRDASMALGATRWETICRVVLRAASSGLMSSALLGIMRSFGETMVVLMASGGAAVFPRSLTSPVRPLTSAIAAEMGETPVGSPHYRALFFAGLILVAGTLILNGLAMAVERRSALGDRS</sequence>
<dbReference type="InterPro" id="IPR051124">
    <property type="entry name" value="Phosphate_Transport_Permease"/>
</dbReference>
<protein>
    <recommendedName>
        <fullName evidence="10">Phosphate transport system permease protein</fullName>
    </recommendedName>
</protein>
<gene>
    <name evidence="12" type="ORF">JonanDRAFT_0326</name>
</gene>
<keyword evidence="8 9" id="KW-0472">Membrane</keyword>
<comment type="similarity">
    <text evidence="2 10">Belongs to the binding-protein-dependent transport system permease family. CysTW subfamily.</text>
</comment>
<feature type="transmembrane region" description="Helical" evidence="9">
    <location>
        <begin position="7"/>
        <end position="29"/>
    </location>
</feature>
<evidence type="ECO:0000256" key="9">
    <source>
        <dbReference type="RuleBase" id="RU363032"/>
    </source>
</evidence>
<dbReference type="InterPro" id="IPR035906">
    <property type="entry name" value="MetI-like_sf"/>
</dbReference>
<dbReference type="SUPFAM" id="SSF161098">
    <property type="entry name" value="MetI-like"/>
    <property type="match status" value="1"/>
</dbReference>
<dbReference type="CDD" id="cd06261">
    <property type="entry name" value="TM_PBP2"/>
    <property type="match status" value="1"/>
</dbReference>
<evidence type="ECO:0000259" key="11">
    <source>
        <dbReference type="PROSITE" id="PS50928"/>
    </source>
</evidence>
<evidence type="ECO:0000256" key="7">
    <source>
        <dbReference type="ARBA" id="ARBA00022989"/>
    </source>
</evidence>
<evidence type="ECO:0000256" key="10">
    <source>
        <dbReference type="RuleBase" id="RU363054"/>
    </source>
</evidence>
<dbReference type="Pfam" id="PF00528">
    <property type="entry name" value="BPD_transp_1"/>
    <property type="match status" value="1"/>
</dbReference>
<dbReference type="HOGENOM" id="CLU_033621_1_0_0"/>
<comment type="caution">
    <text evidence="10">Lacks conserved residue(s) required for the propagation of feature annotation.</text>
</comment>
<dbReference type="GO" id="GO:0005886">
    <property type="term" value="C:plasma membrane"/>
    <property type="evidence" value="ECO:0007669"/>
    <property type="project" value="UniProtKB-SubCell"/>
</dbReference>
<feature type="domain" description="ABC transmembrane type-1" evidence="11">
    <location>
        <begin position="64"/>
        <end position="275"/>
    </location>
</feature>
<dbReference type="InterPro" id="IPR011864">
    <property type="entry name" value="Phosphate_PstC"/>
</dbReference>
<dbReference type="PANTHER" id="PTHR30425:SF1">
    <property type="entry name" value="PHOSPHATE TRANSPORT SYSTEM PERMEASE PROTEIN PSTC"/>
    <property type="match status" value="1"/>
</dbReference>
<keyword evidence="6 9" id="KW-0812">Transmembrane</keyword>
<dbReference type="OrthoDB" id="9785113at2"/>
<feature type="transmembrane region" description="Helical" evidence="9">
    <location>
        <begin position="140"/>
        <end position="159"/>
    </location>
</feature>
<feature type="transmembrane region" description="Helical" evidence="9">
    <location>
        <begin position="256"/>
        <end position="278"/>
    </location>
</feature>
<dbReference type="STRING" id="885272.JonanDRAFT_0326"/>
<dbReference type="PROSITE" id="PS50928">
    <property type="entry name" value="ABC_TM1"/>
    <property type="match status" value="1"/>
</dbReference>
<comment type="function">
    <text evidence="10">Part of the binding-protein-dependent transport system for phosphate; probably responsible for the translocation of the substrate across the membrane.</text>
</comment>
<dbReference type="GO" id="GO:0005315">
    <property type="term" value="F:phosphate transmembrane transporter activity"/>
    <property type="evidence" value="ECO:0007669"/>
    <property type="project" value="InterPro"/>
</dbReference>
<dbReference type="Proteomes" id="UP000003806">
    <property type="component" value="Chromosome"/>
</dbReference>
<feature type="transmembrane region" description="Helical" evidence="9">
    <location>
        <begin position="57"/>
        <end position="83"/>
    </location>
</feature>
<keyword evidence="13" id="KW-1185">Reference proteome</keyword>
<evidence type="ECO:0000256" key="6">
    <source>
        <dbReference type="ARBA" id="ARBA00022692"/>
    </source>
</evidence>
<keyword evidence="3 9" id="KW-0813">Transport</keyword>
<keyword evidence="7 9" id="KW-1133">Transmembrane helix</keyword>
<dbReference type="eggNOG" id="COG0573">
    <property type="taxonomic scope" value="Bacteria"/>
</dbReference>
<dbReference type="AlphaFoldDB" id="H0UIV1"/>
<evidence type="ECO:0000256" key="4">
    <source>
        <dbReference type="ARBA" id="ARBA00022475"/>
    </source>
</evidence>
<reference evidence="12 13" key="1">
    <citation type="submission" date="2011-11" db="EMBL/GenBank/DDBJ databases">
        <title>The Noncontiguous Finished genome of Jonquetella anthropi DSM 22815.</title>
        <authorList>
            <consortium name="US DOE Joint Genome Institute (JGI-PGF)"/>
            <person name="Lucas S."/>
            <person name="Copeland A."/>
            <person name="Lapidus A."/>
            <person name="Glavina del Rio T."/>
            <person name="Dalin E."/>
            <person name="Tice H."/>
            <person name="Bruce D."/>
            <person name="Goodwin L."/>
            <person name="Pitluck S."/>
            <person name="Peters L."/>
            <person name="Mikhailova N."/>
            <person name="Held B."/>
            <person name="Kyrpides N."/>
            <person name="Mavromatis K."/>
            <person name="Ivanova N."/>
            <person name="Markowitz V."/>
            <person name="Cheng J.-F."/>
            <person name="Hugenholtz P."/>
            <person name="Woyke T."/>
            <person name="Wu D."/>
            <person name="Gronow S."/>
            <person name="Wellnitz S."/>
            <person name="Brambilla E."/>
            <person name="Klenk H.-P."/>
            <person name="Eisen J.A."/>
        </authorList>
    </citation>
    <scope>NUCLEOTIDE SEQUENCE [LARGE SCALE GENOMIC DNA]</scope>
    <source>
        <strain evidence="12 13">DSM 22815</strain>
    </source>
</reference>
<name>H0UIV1_9BACT</name>
<keyword evidence="4 10" id="KW-1003">Cell membrane</keyword>
<evidence type="ECO:0000256" key="8">
    <source>
        <dbReference type="ARBA" id="ARBA00023136"/>
    </source>
</evidence>
<evidence type="ECO:0000256" key="1">
    <source>
        <dbReference type="ARBA" id="ARBA00004651"/>
    </source>
</evidence>
<evidence type="ECO:0000313" key="12">
    <source>
        <dbReference type="EMBL" id="EHM12745.1"/>
    </source>
</evidence>
<proteinExistence type="inferred from homology"/>
<dbReference type="EMBL" id="CM001376">
    <property type="protein sequence ID" value="EHM12745.1"/>
    <property type="molecule type" value="Genomic_DNA"/>
</dbReference>
<comment type="subcellular location">
    <subcellularLocation>
        <location evidence="1 9">Cell membrane</location>
        <topology evidence="1 9">Multi-pass membrane protein</topology>
    </subcellularLocation>
</comment>
<evidence type="ECO:0000256" key="2">
    <source>
        <dbReference type="ARBA" id="ARBA00007069"/>
    </source>
</evidence>
<dbReference type="NCBIfam" id="TIGR02138">
    <property type="entry name" value="phosphate_pstC"/>
    <property type="match status" value="1"/>
</dbReference>